<sequence length="1036" mass="114944">MYRNLGDKLEYKIDVRDGDAFTAERCIFTFRINRGDYYCAAGSNLFDSYYDIDPLMFAPENIYTLKVQTLFHSIWTGANREASDTREVYINPVKGDISAINYDNSKGKILEHLLVQRSDKYYKMSGRAFYSGNMFLTEFYDRATGKYIADDIMKDPATDGYFYDRQVIFPQQTGNYNAKILAANMGKDGKHRYHVYNRTLSLMVVDQLPSPRIRTDNLASEIHIKKESMTFPVEIQNYQSGLDKYIDKMTVSVDGFPAKTKVIPSPTSKSFTATVDTSGIWQSGQTRTLRICMDLGNNRTTCDYHVVKYKNIKPEISWSGEYKNDQTLYTNKADVRLTLATKEYSAGEINSGQLFYRAKDGKWQYMPLQGSGTQWSATPRLNPGVLYEFQAQITNVDGVKSDWTASTYVGFDNTPPTVSWSGDNYANQTRWVNNSRVTVSVNGHDNFAGIKGGKLRYSPYNNGNFQPWKEVHLSGAGNHWQAELVLEPVGRAYEIQAQLEDVAGNLSPWTEHQQATFIEIDNVAPTVAWAGEIKPGKTYWLTHAEVSPAMTATDAASGVAKGSLSWTSDNGVSWQYKAAKQNGNQWSEKVTLSPGLTYRFTLNATDKAGNASKWLPESRVIYKKDKPVISWDKDQPLALVDSNIEVKARVTDSEQDKLLTVIQWQEVGATSWQSSQPVTLDGNGFFTALLRGLDLNKSWVLHINSTDVAGNLVSSDNKYLTPLFKDADLSLSPCDDLDQSNGCTPGDTLRLKLSVTAASDVKGMMAQVILPTGLSSTGRPVLDAENTDLHPDNASKVSASLNLQWTGSGSQTDLFRVKEGTPVLEKGERFTLLLPVKIDENAQGTLTSQALLGSSADVLGQLKREVPLKLQTDNFPLAQALHLEIASPEVNNGETVISTQAFNYCLSLRAGKWGLSGSQLQYMLPRGLRATDAPSISHKSDISQGINKSWNGTDNQQLLDANVVLKPNQRLLLRIPVQLTNAGTKQSSVKASAHSVSGEKTVTHCLFGESLDYMSRPSCISTLPSVIFAEKDMDCR</sequence>
<evidence type="ECO:0008006" key="3">
    <source>
        <dbReference type="Google" id="ProtNLM"/>
    </source>
</evidence>
<accession>A0A848MFD2</accession>
<organism evidence="1 2">
    <name type="scientific">Rouxiella aceris</name>
    <dbReference type="NCBI Taxonomy" id="2703884"/>
    <lineage>
        <taxon>Bacteria</taxon>
        <taxon>Pseudomonadati</taxon>
        <taxon>Pseudomonadota</taxon>
        <taxon>Gammaproteobacteria</taxon>
        <taxon>Enterobacterales</taxon>
        <taxon>Yersiniaceae</taxon>
        <taxon>Rouxiella</taxon>
    </lineage>
</organism>
<gene>
    <name evidence="1" type="ORF">GW590_02470</name>
</gene>
<dbReference type="EMBL" id="JAADJU010000001">
    <property type="protein sequence ID" value="NMP25742.1"/>
    <property type="molecule type" value="Genomic_DNA"/>
</dbReference>
<name>A0A848MFD2_9GAMM</name>
<dbReference type="RefSeq" id="WP_169401421.1">
    <property type="nucleotide sequence ID" value="NZ_JAADJU010000001.1"/>
</dbReference>
<evidence type="ECO:0000313" key="1">
    <source>
        <dbReference type="EMBL" id="NMP25742.1"/>
    </source>
</evidence>
<reference evidence="1 2" key="2">
    <citation type="submission" date="2020-06" db="EMBL/GenBank/DDBJ databases">
        <title>Polyphasic characterization of a Rahnella strain isolated from tree sap.</title>
        <authorList>
            <person name="Kim I.S."/>
        </authorList>
    </citation>
    <scope>NUCLEOTIDE SEQUENCE [LARGE SCALE GENOMIC DNA]</scope>
    <source>
        <strain evidence="1 2">SAP-1</strain>
    </source>
</reference>
<evidence type="ECO:0000313" key="2">
    <source>
        <dbReference type="Proteomes" id="UP000585363"/>
    </source>
</evidence>
<dbReference type="Proteomes" id="UP000585363">
    <property type="component" value="Unassembled WGS sequence"/>
</dbReference>
<reference evidence="1 2" key="1">
    <citation type="submission" date="2020-01" db="EMBL/GenBank/DDBJ databases">
        <authorList>
            <person name="Lee S.D."/>
        </authorList>
    </citation>
    <scope>NUCLEOTIDE SEQUENCE [LARGE SCALE GENOMIC DNA]</scope>
    <source>
        <strain evidence="1 2">SAP-1</strain>
    </source>
</reference>
<protein>
    <recommendedName>
        <fullName evidence="3">Ig-like domain-containing protein</fullName>
    </recommendedName>
</protein>
<keyword evidence="2" id="KW-1185">Reference proteome</keyword>
<dbReference type="AlphaFoldDB" id="A0A848MFD2"/>
<comment type="caution">
    <text evidence="1">The sequence shown here is derived from an EMBL/GenBank/DDBJ whole genome shotgun (WGS) entry which is preliminary data.</text>
</comment>
<proteinExistence type="predicted"/>